<accession>A0ABR0E656</accession>
<dbReference type="Proteomes" id="UP001305779">
    <property type="component" value="Unassembled WGS sequence"/>
</dbReference>
<dbReference type="EMBL" id="JAXOVC010000009">
    <property type="protein sequence ID" value="KAK4496923.1"/>
    <property type="molecule type" value="Genomic_DNA"/>
</dbReference>
<organism evidence="2 3">
    <name type="scientific">Zasmidium cellare</name>
    <name type="common">Wine cellar mold</name>
    <name type="synonym">Racodium cellare</name>
    <dbReference type="NCBI Taxonomy" id="395010"/>
    <lineage>
        <taxon>Eukaryota</taxon>
        <taxon>Fungi</taxon>
        <taxon>Dikarya</taxon>
        <taxon>Ascomycota</taxon>
        <taxon>Pezizomycotina</taxon>
        <taxon>Dothideomycetes</taxon>
        <taxon>Dothideomycetidae</taxon>
        <taxon>Mycosphaerellales</taxon>
        <taxon>Mycosphaerellaceae</taxon>
        <taxon>Zasmidium</taxon>
    </lineage>
</organism>
<feature type="compositionally biased region" description="Basic and acidic residues" evidence="1">
    <location>
        <begin position="66"/>
        <end position="78"/>
    </location>
</feature>
<gene>
    <name evidence="2" type="ORF">PRZ48_011372</name>
</gene>
<reference evidence="2 3" key="1">
    <citation type="journal article" date="2023" name="G3 (Bethesda)">
        <title>A chromosome-level genome assembly of Zasmidium syzygii isolated from banana leaves.</title>
        <authorList>
            <person name="van Westerhoven A.C."/>
            <person name="Mehrabi R."/>
            <person name="Talebi R."/>
            <person name="Steentjes M.B.F."/>
            <person name="Corcolon B."/>
            <person name="Chong P.A."/>
            <person name="Kema G.H.J."/>
            <person name="Seidl M.F."/>
        </authorList>
    </citation>
    <scope>NUCLEOTIDE SEQUENCE [LARGE SCALE GENOMIC DNA]</scope>
    <source>
        <strain evidence="2 3">P124</strain>
    </source>
</reference>
<evidence type="ECO:0000313" key="3">
    <source>
        <dbReference type="Proteomes" id="UP001305779"/>
    </source>
</evidence>
<evidence type="ECO:0000256" key="1">
    <source>
        <dbReference type="SAM" id="MobiDB-lite"/>
    </source>
</evidence>
<comment type="caution">
    <text evidence="2">The sequence shown here is derived from an EMBL/GenBank/DDBJ whole genome shotgun (WGS) entry which is preliminary data.</text>
</comment>
<name>A0ABR0E656_ZASCE</name>
<evidence type="ECO:0000313" key="2">
    <source>
        <dbReference type="EMBL" id="KAK4496923.1"/>
    </source>
</evidence>
<protein>
    <submittedName>
        <fullName evidence="2">Uncharacterized protein</fullName>
    </submittedName>
</protein>
<proteinExistence type="predicted"/>
<sequence>MALRFRTPHIEDLPTSQTKQAPGFAWVAVSGADPPKNWGTTNRKRQRSSGVGGQSESQREALSARQQREVERKIKELNGEGLGAKEVVVPKAAGRTGKTGNVKKILGSGKGFGHYLDDEEAEIARTGGRGDEGVNVVHSTQRASKTPIARRKSSQLAREESSAGSPAPSLAKETSTLSMPDAMDIDADEDDTIPSLPTPAEMDALLNAPPLTYNQARSAPPPPGAPPPRRFYLFAKMLTPREHDDAEAKLYRFGERFDLQIQDHLPHDVVMTKQGTVSKRQPRYIQNSLNYYRGQCSFRRLDCSGSIEDLQQRLKSNYNHDNDAQIDKKLKKVSDIVVRHVDDYCRMEQQNQYWRSSTFGERAQRDPMRALKESLEHEDVLRTSYHVFRRFCRGMKGDAEALGLAYECVELDPNNAWLDDTRCQIVGEPSAVKAGAIQVVQDAARERRAAAAKEEARLAKMRAQHEKVLDEAEKMTEWDITGSWIVECEGIFEHYPGKGPNSDLTMEIWRDNFDLGNIRSEERPIDEEGEKGSEHGSGGGISMDEDEDYWDEEEKSIITGEAARIPRYCADFDFHVTEGIMRIYPPKKHLPKNKNDTFSVKDNPSFRYIWRGRDTGDSEIILDSDKRVERLLFGSDGTTFKGTWKCPCIDGVLMIKGRKIRYGNQQEQGAKHCWENLSKNAWEAARVGRWG</sequence>
<keyword evidence="3" id="KW-1185">Reference proteome</keyword>
<feature type="region of interest" description="Disordered" evidence="1">
    <location>
        <begin position="1"/>
        <end position="84"/>
    </location>
</feature>
<feature type="region of interest" description="Disordered" evidence="1">
    <location>
        <begin position="128"/>
        <end position="189"/>
    </location>
</feature>
<feature type="region of interest" description="Disordered" evidence="1">
    <location>
        <begin position="521"/>
        <end position="545"/>
    </location>
</feature>